<sequence>MKDSRATAPCGVLEAAESLSKQYAKHGIEGVRRGHSLILGDASLMLQAGIGYVRAHSAFRPEDEVFIQSHSGDVLGHMNQDGMTLIDKETGLVHANNVFAACPPQGSGLGGSRRAAAEYFAERGCVVLMISADSGGEVLKFEPGKMSCI</sequence>
<evidence type="ECO:0008006" key="3">
    <source>
        <dbReference type="Google" id="ProtNLM"/>
    </source>
</evidence>
<organism evidence="1 2">
    <name type="scientific">Symbiodinium natans</name>
    <dbReference type="NCBI Taxonomy" id="878477"/>
    <lineage>
        <taxon>Eukaryota</taxon>
        <taxon>Sar</taxon>
        <taxon>Alveolata</taxon>
        <taxon>Dinophyceae</taxon>
        <taxon>Suessiales</taxon>
        <taxon>Symbiodiniaceae</taxon>
        <taxon>Symbiodinium</taxon>
    </lineage>
</organism>
<reference evidence="1" key="1">
    <citation type="submission" date="2021-02" db="EMBL/GenBank/DDBJ databases">
        <authorList>
            <person name="Dougan E. K."/>
            <person name="Rhodes N."/>
            <person name="Thang M."/>
            <person name="Chan C."/>
        </authorList>
    </citation>
    <scope>NUCLEOTIDE SEQUENCE</scope>
</reference>
<name>A0A812IEE7_9DINO</name>
<evidence type="ECO:0000313" key="2">
    <source>
        <dbReference type="Proteomes" id="UP000604046"/>
    </source>
</evidence>
<keyword evidence="2" id="KW-1185">Reference proteome</keyword>
<gene>
    <name evidence="1" type="ORF">SNAT2548_LOCUS3593</name>
</gene>
<evidence type="ECO:0000313" key="1">
    <source>
        <dbReference type="EMBL" id="CAE7029871.1"/>
    </source>
</evidence>
<dbReference type="AlphaFoldDB" id="A0A812IEE7"/>
<dbReference type="EMBL" id="CAJNDS010000222">
    <property type="protein sequence ID" value="CAE7029871.1"/>
    <property type="molecule type" value="Genomic_DNA"/>
</dbReference>
<comment type="caution">
    <text evidence="1">The sequence shown here is derived from an EMBL/GenBank/DDBJ whole genome shotgun (WGS) entry which is preliminary data.</text>
</comment>
<dbReference type="Proteomes" id="UP000604046">
    <property type="component" value="Unassembled WGS sequence"/>
</dbReference>
<protein>
    <recommendedName>
        <fullName evidence="3">DAC domain-containing protein</fullName>
    </recommendedName>
</protein>
<proteinExistence type="predicted"/>
<accession>A0A812IEE7</accession>